<dbReference type="STRING" id="649760.HMPREF0971_02767"/>
<protein>
    <submittedName>
        <fullName evidence="1">Uncharacterized protein</fullName>
    </submittedName>
</protein>
<accession>D1QUT2</accession>
<dbReference type="Proteomes" id="UP000004079">
    <property type="component" value="Unassembled WGS sequence"/>
</dbReference>
<evidence type="ECO:0000313" key="1">
    <source>
        <dbReference type="EMBL" id="EFB30880.1"/>
    </source>
</evidence>
<dbReference type="EMBL" id="ACUZ02000049">
    <property type="protein sequence ID" value="EFB30880.1"/>
    <property type="molecule type" value="Genomic_DNA"/>
</dbReference>
<organism evidence="1 2">
    <name type="scientific">Segatella oris F0302</name>
    <dbReference type="NCBI Taxonomy" id="649760"/>
    <lineage>
        <taxon>Bacteria</taxon>
        <taxon>Pseudomonadati</taxon>
        <taxon>Bacteroidota</taxon>
        <taxon>Bacteroidia</taxon>
        <taxon>Bacteroidales</taxon>
        <taxon>Prevotellaceae</taxon>
        <taxon>Segatella</taxon>
    </lineage>
</organism>
<evidence type="ECO:0000313" key="2">
    <source>
        <dbReference type="Proteomes" id="UP000004079"/>
    </source>
</evidence>
<sequence>MIRTDNIIPSVLTTKAIVMRENKKGGSCCFLLFLSQAYLK</sequence>
<dbReference type="HOGENOM" id="CLU_3294411_0_0_10"/>
<comment type="caution">
    <text evidence="1">The sequence shown here is derived from an EMBL/GenBank/DDBJ whole genome shotgun (WGS) entry which is preliminary data.</text>
</comment>
<gene>
    <name evidence="1" type="ORF">HMPREF0971_02767</name>
</gene>
<proteinExistence type="predicted"/>
<reference evidence="1 2" key="1">
    <citation type="submission" date="2009-11" db="EMBL/GenBank/DDBJ databases">
        <authorList>
            <person name="Weinstock G."/>
            <person name="Sodergren E."/>
            <person name="Clifton S."/>
            <person name="Fulton L."/>
            <person name="Fulton B."/>
            <person name="Courtney L."/>
            <person name="Fronick C."/>
            <person name="Harrison M."/>
            <person name="Strong C."/>
            <person name="Farmer C."/>
            <person name="Delahaunty K."/>
            <person name="Markovic C."/>
            <person name="Hall O."/>
            <person name="Minx P."/>
            <person name="Tomlinson C."/>
            <person name="Mitreva M."/>
            <person name="Nelson J."/>
            <person name="Hou S."/>
            <person name="Wollam A."/>
            <person name="Pepin K.H."/>
            <person name="Johnson M."/>
            <person name="Bhonagiri V."/>
            <person name="Nash W.E."/>
            <person name="Warren W."/>
            <person name="Chinwalla A."/>
            <person name="Mardis E.R."/>
            <person name="Wilson R.K."/>
        </authorList>
    </citation>
    <scope>NUCLEOTIDE SEQUENCE [LARGE SCALE GENOMIC DNA]</scope>
    <source>
        <strain evidence="1 2">F0302</strain>
    </source>
</reference>
<dbReference type="AlphaFoldDB" id="D1QUT2"/>
<name>D1QUT2_9BACT</name>